<organism evidence="1 2">
    <name type="scientific">Methanobrevibacter millerae</name>
    <dbReference type="NCBI Taxonomy" id="230361"/>
    <lineage>
        <taxon>Archaea</taxon>
        <taxon>Methanobacteriati</taxon>
        <taxon>Methanobacteriota</taxon>
        <taxon>Methanomada group</taxon>
        <taxon>Methanobacteria</taxon>
        <taxon>Methanobacteriales</taxon>
        <taxon>Methanobacteriaceae</taxon>
        <taxon>Methanobrevibacter</taxon>
    </lineage>
</organism>
<dbReference type="PATRIC" id="fig|230361.4.peg.2025"/>
<dbReference type="Proteomes" id="UP000067738">
    <property type="component" value="Chromosome"/>
</dbReference>
<name>A0A0U3CVJ6_9EURY</name>
<dbReference type="KEGG" id="mmil:sm9_1961"/>
<keyword evidence="1" id="KW-0808">Transferase</keyword>
<gene>
    <name evidence="1" type="ORF">sm9_1961</name>
</gene>
<keyword evidence="2" id="KW-1185">Reference proteome</keyword>
<sequence length="495" mass="59734">MNFSEDYKIINESNLFDSEYYCEKYGLDSDVNPIIHFLEVGVHKGFNPNPNFDTNFYCNRYPDIYEKNINPFVHYIKYGLDEHRLTKFLSIEEIFNMNFSNIQDVEDYLIILNSNLFDSEYYCEKYGLDSDVNPIIHFLEVGVHKGFNPNPNFDTNYYLSQNPNIQNFNINPFIFYLKYDSSNVLTKNFSIDEILSQNLKLCLKGKDNYLFLINDENNEIRQHFDFTYENKFNKSHFLEEYYFKKELFEDNGIEYFFFCIPDKSIVCKDFLPFHFDKIKRNVDSVKEIIDFKDYLNHLHYFKFDTHINYFGGHVLSFKFLNHMDKKLTMGAWNNLLDTNVKEINEFWDSDLLSDKNWSYSKKEQLELKNIPTEKFNLVLKPLVLSSIPIPDKFKFYHKRESFHWYNPYSFSDKSVLIFRDSTFDLLKWYFSFYYRDIFLCWDHATVDENLIKFINPDVIIEARVERFIDNLATPDWVKNKKIYFWSNINIFGDSL</sequence>
<accession>A0A0U3CVJ6</accession>
<evidence type="ECO:0000313" key="2">
    <source>
        <dbReference type="Proteomes" id="UP000067738"/>
    </source>
</evidence>
<dbReference type="AlphaFoldDB" id="A0A0U3CVJ6"/>
<dbReference type="GO" id="GO:0016740">
    <property type="term" value="F:transferase activity"/>
    <property type="evidence" value="ECO:0007669"/>
    <property type="project" value="UniProtKB-KW"/>
</dbReference>
<dbReference type="EMBL" id="CP011266">
    <property type="protein sequence ID" value="ALT69727.1"/>
    <property type="molecule type" value="Genomic_DNA"/>
</dbReference>
<evidence type="ECO:0000313" key="1">
    <source>
        <dbReference type="EMBL" id="ALT69727.1"/>
    </source>
</evidence>
<protein>
    <submittedName>
        <fullName evidence="1">Glycosyl transferase</fullName>
    </submittedName>
</protein>
<proteinExistence type="predicted"/>
<reference evidence="1 2" key="1">
    <citation type="submission" date="2015-04" db="EMBL/GenBank/DDBJ databases">
        <title>The complete genome sequence of the rumen methanogen Methanobrevibacter millerae SM9.</title>
        <authorList>
            <person name="Leahy S.C."/>
            <person name="Kelly W.J."/>
            <person name="Pacheco D.M."/>
            <person name="Li D."/>
            <person name="Altermann E."/>
            <person name="Attwood G.T."/>
        </authorList>
    </citation>
    <scope>NUCLEOTIDE SEQUENCE [LARGE SCALE GENOMIC DNA]</scope>
    <source>
        <strain evidence="1 2">SM9</strain>
    </source>
</reference>